<dbReference type="Gene3D" id="3.30.465.10">
    <property type="match status" value="1"/>
</dbReference>
<dbReference type="GO" id="GO:0008203">
    <property type="term" value="P:cholesterol metabolic process"/>
    <property type="evidence" value="ECO:0007669"/>
    <property type="project" value="UniProtKB-KW"/>
</dbReference>
<evidence type="ECO:0000256" key="16">
    <source>
        <dbReference type="ARBA" id="ARBA00023002"/>
    </source>
</evidence>
<keyword evidence="17" id="KW-0333">Golgi apparatus</keyword>
<evidence type="ECO:0000256" key="7">
    <source>
        <dbReference type="ARBA" id="ARBA00022516"/>
    </source>
</evidence>
<dbReference type="Pfam" id="PF01565">
    <property type="entry name" value="FAD_binding_4"/>
    <property type="match status" value="1"/>
</dbReference>
<keyword evidence="19 28" id="KW-0472">Membrane</keyword>
<proteinExistence type="predicted"/>
<keyword evidence="11" id="KW-0732">Signal</keyword>
<keyword evidence="31" id="KW-1185">Reference proteome</keyword>
<evidence type="ECO:0000256" key="15">
    <source>
        <dbReference type="ARBA" id="ARBA00022989"/>
    </source>
</evidence>
<dbReference type="GO" id="GO:0000246">
    <property type="term" value="F:Delta24(24-1) sterol reductase activity"/>
    <property type="evidence" value="ECO:0007669"/>
    <property type="project" value="TreeGrafter"/>
</dbReference>
<dbReference type="PANTHER" id="PTHR10801:SF2">
    <property type="entry name" value="FAD-BINDING PCMH-TYPE DOMAIN-CONTAINING PROTEIN"/>
    <property type="match status" value="1"/>
</dbReference>
<name>A0AAV2R5Z1_MEGNR</name>
<keyword evidence="10 28" id="KW-0812">Transmembrane</keyword>
<evidence type="ECO:0000313" key="30">
    <source>
        <dbReference type="EMBL" id="CAL4114152.1"/>
    </source>
</evidence>
<evidence type="ECO:0000256" key="26">
    <source>
        <dbReference type="ARBA" id="ARBA00078485"/>
    </source>
</evidence>
<evidence type="ECO:0000256" key="18">
    <source>
        <dbReference type="ARBA" id="ARBA00023098"/>
    </source>
</evidence>
<evidence type="ECO:0000256" key="14">
    <source>
        <dbReference type="ARBA" id="ARBA00022857"/>
    </source>
</evidence>
<dbReference type="EMBL" id="CAXKWB010015628">
    <property type="protein sequence ID" value="CAL4114152.1"/>
    <property type="molecule type" value="Genomic_DNA"/>
</dbReference>
<dbReference type="EC" id="1.3.1.72" evidence="5"/>
<dbReference type="SUPFAM" id="SSF56176">
    <property type="entry name" value="FAD-binding/transporter-associated domain-like"/>
    <property type="match status" value="1"/>
</dbReference>
<keyword evidence="18" id="KW-0443">Lipid metabolism</keyword>
<organism evidence="30 31">
    <name type="scientific">Meganyctiphanes norvegica</name>
    <name type="common">Northern krill</name>
    <name type="synonym">Thysanopoda norvegica</name>
    <dbReference type="NCBI Taxonomy" id="48144"/>
    <lineage>
        <taxon>Eukaryota</taxon>
        <taxon>Metazoa</taxon>
        <taxon>Ecdysozoa</taxon>
        <taxon>Arthropoda</taxon>
        <taxon>Crustacea</taxon>
        <taxon>Multicrustacea</taxon>
        <taxon>Malacostraca</taxon>
        <taxon>Eumalacostraca</taxon>
        <taxon>Eucarida</taxon>
        <taxon>Euphausiacea</taxon>
        <taxon>Euphausiidae</taxon>
        <taxon>Meganyctiphanes</taxon>
    </lineage>
</organism>
<keyword evidence="15 28" id="KW-1133">Transmembrane helix</keyword>
<comment type="catalytic activity">
    <reaction evidence="23">
        <text>lanosterol + NADPH + H(+) = 24,25-dihydrolanosterol + NADP(+)</text>
        <dbReference type="Rhea" id="RHEA:33919"/>
        <dbReference type="ChEBI" id="CHEBI:15378"/>
        <dbReference type="ChEBI" id="CHEBI:16521"/>
        <dbReference type="ChEBI" id="CHEBI:28113"/>
        <dbReference type="ChEBI" id="CHEBI:57783"/>
        <dbReference type="ChEBI" id="CHEBI:58349"/>
    </reaction>
    <physiologicalReaction direction="left-to-right" evidence="23">
        <dbReference type="Rhea" id="RHEA:33920"/>
    </physiologicalReaction>
</comment>
<evidence type="ECO:0000256" key="25">
    <source>
        <dbReference type="ARBA" id="ARBA00056986"/>
    </source>
</evidence>
<evidence type="ECO:0000256" key="21">
    <source>
        <dbReference type="ARBA" id="ARBA00023166"/>
    </source>
</evidence>
<dbReference type="AlphaFoldDB" id="A0AAV2R5Z1"/>
<keyword evidence="20" id="KW-0576">Peroxisome</keyword>
<sequence length="519" mass="60305">MGEKAGLLQRIGRWLENNRGIIVTFIVLPLSLLFGFYMSFRRWLIRKFVSAPKKHDERVKAIQKQVQEWNKLPKDGRKMMCTARPNWQSLSTTFFRKDLCHQVPIPMYDILFLREDVLSIIVQPMVTVGEATAFLVPRGYTLAVCLEVADATLGGLAMGVGMTTYSHKVGLYQEAVIAYQMVLGDGSVIRATKDNEYSDLFHCLPWSHGTLGFLVALELQIIKIKPHLKMEYIPVRGKKQYCDMMRDLSGALDKDRKVPDYLEATVFSKDEAVIMVGNFADVPSNEQHKINHVNTWFKPWFFKYVESFLKKGEGYEYIPLEDYLMRHNRAIFWVVETMIPFANHPLFRYTLGWLLPPQIAFLKFTTTPGIRALTFTKQVFQDIVLPMNQLEDQIDKNEELFDLYPILIYPCRVYDHGQHKGQLRPPRKEQLVPGTNYGMFNDLGVYGVPRPVLEKKRFDAVAAMREMERFCCDVGGYPFLYADTFMTREEFEKMFDLTAYEQVRKKYFAEGAFPHLFDK</sequence>
<evidence type="ECO:0000256" key="12">
    <source>
        <dbReference type="ARBA" id="ARBA00022824"/>
    </source>
</evidence>
<comment type="catalytic activity">
    <reaction evidence="24">
        <text>5alpha-cholest-8-en-3beta-ol + NADP(+) = zymosterol + NADPH + H(+)</text>
        <dbReference type="Rhea" id="RHEA:36399"/>
        <dbReference type="ChEBI" id="CHEBI:15378"/>
        <dbReference type="ChEBI" id="CHEBI:16608"/>
        <dbReference type="ChEBI" id="CHEBI:18252"/>
        <dbReference type="ChEBI" id="CHEBI:57783"/>
        <dbReference type="ChEBI" id="CHEBI:58349"/>
        <dbReference type="EC" id="1.3.1.72"/>
    </reaction>
    <physiologicalReaction direction="right-to-left" evidence="24">
        <dbReference type="Rhea" id="RHEA:36401"/>
    </physiologicalReaction>
</comment>
<dbReference type="GO" id="GO:0000139">
    <property type="term" value="C:Golgi membrane"/>
    <property type="evidence" value="ECO:0007669"/>
    <property type="project" value="UniProtKB-SubCell"/>
</dbReference>
<keyword evidence="21" id="KW-1207">Sterol metabolism</keyword>
<evidence type="ECO:0000256" key="5">
    <source>
        <dbReference type="ARBA" id="ARBA00012405"/>
    </source>
</evidence>
<evidence type="ECO:0000256" key="6">
    <source>
        <dbReference type="ARBA" id="ARBA00019086"/>
    </source>
</evidence>
<evidence type="ECO:0000256" key="24">
    <source>
        <dbReference type="ARBA" id="ARBA00052927"/>
    </source>
</evidence>
<dbReference type="InterPro" id="IPR016166">
    <property type="entry name" value="FAD-bd_PCMH"/>
</dbReference>
<keyword evidence="7" id="KW-0444">Lipid biosynthesis</keyword>
<dbReference type="InterPro" id="IPR016169">
    <property type="entry name" value="FAD-bd_PCMH_sub2"/>
</dbReference>
<comment type="subcellular location">
    <subcellularLocation>
        <location evidence="4">Endoplasmic reticulum membrane</location>
        <topology evidence="4">Single-pass membrane protein</topology>
    </subcellularLocation>
    <subcellularLocation>
        <location evidence="2">Golgi apparatus membrane</location>
        <topology evidence="2">Single-pass membrane protein</topology>
    </subcellularLocation>
    <subcellularLocation>
        <location evidence="3">Peroxisome</location>
    </subcellularLocation>
</comment>
<keyword evidence="22" id="KW-0753">Steroid metabolism</keyword>
<reference evidence="30 31" key="1">
    <citation type="submission" date="2024-05" db="EMBL/GenBank/DDBJ databases">
        <authorList>
            <person name="Wallberg A."/>
        </authorList>
    </citation>
    <scope>NUCLEOTIDE SEQUENCE [LARGE SCALE GENOMIC DNA]</scope>
</reference>
<evidence type="ECO:0000256" key="28">
    <source>
        <dbReference type="SAM" id="Phobius"/>
    </source>
</evidence>
<keyword evidence="16" id="KW-0560">Oxidoreductase</keyword>
<evidence type="ECO:0000256" key="20">
    <source>
        <dbReference type="ARBA" id="ARBA00023140"/>
    </source>
</evidence>
<keyword evidence="9" id="KW-0285">Flavoprotein</keyword>
<feature type="domain" description="FAD-binding PCMH-type" evidence="29">
    <location>
        <begin position="36"/>
        <end position="224"/>
    </location>
</feature>
<accession>A0AAV2R5Z1</accession>
<evidence type="ECO:0000256" key="8">
    <source>
        <dbReference type="ARBA" id="ARBA00022548"/>
    </source>
</evidence>
<evidence type="ECO:0000256" key="27">
    <source>
        <dbReference type="ARBA" id="ARBA00080612"/>
    </source>
</evidence>
<keyword evidence="8" id="KW-0153">Cholesterol metabolism</keyword>
<dbReference type="FunFam" id="3.30.465.10:FF:000032">
    <property type="entry name" value="Delta(24)-sterol reductase"/>
    <property type="match status" value="1"/>
</dbReference>
<dbReference type="GO" id="GO:0050614">
    <property type="term" value="F:Delta24-sterol reductase activity"/>
    <property type="evidence" value="ECO:0007669"/>
    <property type="project" value="UniProtKB-EC"/>
</dbReference>
<keyword evidence="13" id="KW-0274">FAD</keyword>
<keyword evidence="12" id="KW-0256">Endoplasmic reticulum</keyword>
<comment type="function">
    <text evidence="25">Catalyzes the reduction of the delta-24 double bond of sterol intermediates during cholesterol biosynthesis. In addition to its cholesterol-synthesizing activity, can protect cells from oxidative stress by reducing caspase 3 activity during apoptosis induced by oxidative stress. Also protects against amyloid-beta peptide-induced apoptosis.</text>
</comment>
<gene>
    <name evidence="30" type="ORF">MNOR_LOCUS20326</name>
</gene>
<evidence type="ECO:0000256" key="4">
    <source>
        <dbReference type="ARBA" id="ARBA00004389"/>
    </source>
</evidence>
<dbReference type="GO" id="GO:0071949">
    <property type="term" value="F:FAD binding"/>
    <property type="evidence" value="ECO:0007669"/>
    <property type="project" value="InterPro"/>
</dbReference>
<comment type="cofactor">
    <cofactor evidence="1">
        <name>FAD</name>
        <dbReference type="ChEBI" id="CHEBI:57692"/>
    </cofactor>
</comment>
<comment type="caution">
    <text evidence="30">The sequence shown here is derived from an EMBL/GenBank/DDBJ whole genome shotgun (WGS) entry which is preliminary data.</text>
</comment>
<evidence type="ECO:0000256" key="17">
    <source>
        <dbReference type="ARBA" id="ARBA00023034"/>
    </source>
</evidence>
<evidence type="ECO:0000256" key="23">
    <source>
        <dbReference type="ARBA" id="ARBA00051033"/>
    </source>
</evidence>
<feature type="non-terminal residue" evidence="30">
    <location>
        <position position="519"/>
    </location>
</feature>
<feature type="transmembrane region" description="Helical" evidence="28">
    <location>
        <begin position="20"/>
        <end position="40"/>
    </location>
</feature>
<keyword evidence="14" id="KW-0521">NADP</keyword>
<evidence type="ECO:0000256" key="9">
    <source>
        <dbReference type="ARBA" id="ARBA00022630"/>
    </source>
</evidence>
<dbReference type="PANTHER" id="PTHR10801">
    <property type="entry name" value="24-DEHYDROCHOLESTEROL REDUCTASE"/>
    <property type="match status" value="1"/>
</dbReference>
<evidence type="ECO:0000256" key="10">
    <source>
        <dbReference type="ARBA" id="ARBA00022692"/>
    </source>
</evidence>
<evidence type="ECO:0000259" key="29">
    <source>
        <dbReference type="PROSITE" id="PS51387"/>
    </source>
</evidence>
<evidence type="ECO:0000256" key="13">
    <source>
        <dbReference type="ARBA" id="ARBA00022827"/>
    </source>
</evidence>
<dbReference type="InterPro" id="IPR036318">
    <property type="entry name" value="FAD-bd_PCMH-like_sf"/>
</dbReference>
<evidence type="ECO:0000256" key="22">
    <source>
        <dbReference type="ARBA" id="ARBA00023221"/>
    </source>
</evidence>
<evidence type="ECO:0000256" key="2">
    <source>
        <dbReference type="ARBA" id="ARBA00004194"/>
    </source>
</evidence>
<dbReference type="Proteomes" id="UP001497623">
    <property type="component" value="Unassembled WGS sequence"/>
</dbReference>
<evidence type="ECO:0000256" key="3">
    <source>
        <dbReference type="ARBA" id="ARBA00004275"/>
    </source>
</evidence>
<evidence type="ECO:0000256" key="19">
    <source>
        <dbReference type="ARBA" id="ARBA00023136"/>
    </source>
</evidence>
<dbReference type="GO" id="GO:0005777">
    <property type="term" value="C:peroxisome"/>
    <property type="evidence" value="ECO:0007669"/>
    <property type="project" value="UniProtKB-SubCell"/>
</dbReference>
<protein>
    <recommendedName>
        <fullName evidence="6">Delta(24)-sterol reductase</fullName>
        <ecNumber evidence="5">1.3.1.72</ecNumber>
    </recommendedName>
    <alternativeName>
        <fullName evidence="26">24-dehydrocholesterol reductase</fullName>
    </alternativeName>
    <alternativeName>
        <fullName evidence="27">3-beta-hydroxysterol Delta-24-reductase</fullName>
    </alternativeName>
</protein>
<evidence type="ECO:0000256" key="1">
    <source>
        <dbReference type="ARBA" id="ARBA00001974"/>
    </source>
</evidence>
<dbReference type="InterPro" id="IPR006094">
    <property type="entry name" value="Oxid_FAD_bind_N"/>
</dbReference>
<evidence type="ECO:0000313" key="31">
    <source>
        <dbReference type="Proteomes" id="UP001497623"/>
    </source>
</evidence>
<dbReference type="GO" id="GO:0005789">
    <property type="term" value="C:endoplasmic reticulum membrane"/>
    <property type="evidence" value="ECO:0007669"/>
    <property type="project" value="UniProtKB-SubCell"/>
</dbReference>
<dbReference type="InterPro" id="IPR040165">
    <property type="entry name" value="Diminuto-like"/>
</dbReference>
<dbReference type="PROSITE" id="PS51387">
    <property type="entry name" value="FAD_PCMH"/>
    <property type="match status" value="1"/>
</dbReference>
<evidence type="ECO:0000256" key="11">
    <source>
        <dbReference type="ARBA" id="ARBA00022729"/>
    </source>
</evidence>